<dbReference type="EMBL" id="GBXM01019019">
    <property type="protein sequence ID" value="JAH89558.1"/>
    <property type="molecule type" value="Transcribed_RNA"/>
</dbReference>
<reference evidence="1" key="1">
    <citation type="submission" date="2014-11" db="EMBL/GenBank/DDBJ databases">
        <authorList>
            <person name="Amaro Gonzalez C."/>
        </authorList>
    </citation>
    <scope>NUCLEOTIDE SEQUENCE</scope>
</reference>
<proteinExistence type="predicted"/>
<accession>A0A0E9WJ93</accession>
<reference evidence="1" key="2">
    <citation type="journal article" date="2015" name="Fish Shellfish Immunol.">
        <title>Early steps in the European eel (Anguilla anguilla)-Vibrio vulnificus interaction in the gills: Role of the RtxA13 toxin.</title>
        <authorList>
            <person name="Callol A."/>
            <person name="Pajuelo D."/>
            <person name="Ebbesson L."/>
            <person name="Teles M."/>
            <person name="MacKenzie S."/>
            <person name="Amaro C."/>
        </authorList>
    </citation>
    <scope>NUCLEOTIDE SEQUENCE</scope>
</reference>
<sequence length="43" mass="5128">MCDSPLPDLHIYLDEYFFVILCLNHVKSYMSHAYTFRGIFLLT</sequence>
<dbReference type="AlphaFoldDB" id="A0A0E9WJ93"/>
<organism evidence="1">
    <name type="scientific">Anguilla anguilla</name>
    <name type="common">European freshwater eel</name>
    <name type="synonym">Muraena anguilla</name>
    <dbReference type="NCBI Taxonomy" id="7936"/>
    <lineage>
        <taxon>Eukaryota</taxon>
        <taxon>Metazoa</taxon>
        <taxon>Chordata</taxon>
        <taxon>Craniata</taxon>
        <taxon>Vertebrata</taxon>
        <taxon>Euteleostomi</taxon>
        <taxon>Actinopterygii</taxon>
        <taxon>Neopterygii</taxon>
        <taxon>Teleostei</taxon>
        <taxon>Anguilliformes</taxon>
        <taxon>Anguillidae</taxon>
        <taxon>Anguilla</taxon>
    </lineage>
</organism>
<evidence type="ECO:0000313" key="1">
    <source>
        <dbReference type="EMBL" id="JAH89558.1"/>
    </source>
</evidence>
<name>A0A0E9WJ93_ANGAN</name>
<protein>
    <submittedName>
        <fullName evidence="1">Uncharacterized protein</fullName>
    </submittedName>
</protein>